<comment type="subcellular location">
    <subcellularLocation>
        <location evidence="6">Cytoplasm</location>
    </subcellularLocation>
</comment>
<evidence type="ECO:0000313" key="7">
    <source>
        <dbReference type="EMBL" id="RZT76796.1"/>
    </source>
</evidence>
<feature type="binding site" evidence="6">
    <location>
        <position position="72"/>
    </location>
    <ligand>
        <name>S-adenosyl-L-methionine</name>
        <dbReference type="ChEBI" id="CHEBI:59789"/>
    </ligand>
</feature>
<dbReference type="RefSeq" id="WP_130459862.1">
    <property type="nucleotide sequence ID" value="NZ_SHKM01000002.1"/>
</dbReference>
<dbReference type="PANTHER" id="PTHR33603">
    <property type="entry name" value="METHYLTRANSFERASE"/>
    <property type="match status" value="1"/>
</dbReference>
<keyword evidence="2 6" id="KW-0489">Methyltransferase</keyword>
<evidence type="ECO:0000256" key="6">
    <source>
        <dbReference type="HAMAP-Rule" id="MF_00658"/>
    </source>
</evidence>
<gene>
    <name evidence="6" type="primary">rlmH</name>
    <name evidence="7" type="ORF">EV678_2679</name>
</gene>
<dbReference type="InterPro" id="IPR029028">
    <property type="entry name" value="Alpha/beta_knot_MTases"/>
</dbReference>
<dbReference type="EC" id="2.1.1.177" evidence="6"/>
<dbReference type="SUPFAM" id="SSF75217">
    <property type="entry name" value="alpha/beta knot"/>
    <property type="match status" value="1"/>
</dbReference>
<organism evidence="7 8">
    <name type="scientific">Azospira oryzae</name>
    <dbReference type="NCBI Taxonomy" id="146939"/>
    <lineage>
        <taxon>Bacteria</taxon>
        <taxon>Pseudomonadati</taxon>
        <taxon>Pseudomonadota</taxon>
        <taxon>Betaproteobacteria</taxon>
        <taxon>Rhodocyclales</taxon>
        <taxon>Rhodocyclaceae</taxon>
        <taxon>Azospira</taxon>
    </lineage>
</organism>
<dbReference type="PIRSF" id="PIRSF004505">
    <property type="entry name" value="MT_bac"/>
    <property type="match status" value="1"/>
</dbReference>
<dbReference type="Pfam" id="PF02590">
    <property type="entry name" value="SPOUT_MTase"/>
    <property type="match status" value="1"/>
</dbReference>
<comment type="function">
    <text evidence="6">Specifically methylates the pseudouridine at position 1915 (m3Psi1915) in 23S rRNA.</text>
</comment>
<evidence type="ECO:0000313" key="8">
    <source>
        <dbReference type="Proteomes" id="UP000292136"/>
    </source>
</evidence>
<sequence>MKLCVIAVGHRMPDWVAEGCAEYIKRMPREMAVSVVEIKPEPRGSKTREQLLSAEKARIRAALPGGCRIVALDERGEDLSTVKLAARLEGWMGEGRDIALLIGGADGLDPELKAEAQQNGGAMLRLSSLTLPHAMARLILCEQLYRAVSVIRNHPYHREG</sequence>
<dbReference type="Proteomes" id="UP000292136">
    <property type="component" value="Unassembled WGS sequence"/>
</dbReference>
<evidence type="ECO:0000256" key="4">
    <source>
        <dbReference type="ARBA" id="ARBA00022691"/>
    </source>
</evidence>
<dbReference type="EMBL" id="SHKM01000002">
    <property type="protein sequence ID" value="RZT76796.1"/>
    <property type="molecule type" value="Genomic_DNA"/>
</dbReference>
<evidence type="ECO:0000256" key="2">
    <source>
        <dbReference type="ARBA" id="ARBA00022603"/>
    </source>
</evidence>
<feature type="binding site" evidence="6">
    <location>
        <position position="103"/>
    </location>
    <ligand>
        <name>S-adenosyl-L-methionine</name>
        <dbReference type="ChEBI" id="CHEBI:59789"/>
    </ligand>
</feature>
<keyword evidence="3 6" id="KW-0808">Transferase</keyword>
<dbReference type="HAMAP" id="MF_00658">
    <property type="entry name" value="23SrRNA_methyltr_H"/>
    <property type="match status" value="1"/>
</dbReference>
<comment type="catalytic activity">
    <reaction evidence="6">
        <text>pseudouridine(1915) in 23S rRNA + S-adenosyl-L-methionine = N(3)-methylpseudouridine(1915) in 23S rRNA + S-adenosyl-L-homocysteine + H(+)</text>
        <dbReference type="Rhea" id="RHEA:42752"/>
        <dbReference type="Rhea" id="RHEA-COMP:10221"/>
        <dbReference type="Rhea" id="RHEA-COMP:10222"/>
        <dbReference type="ChEBI" id="CHEBI:15378"/>
        <dbReference type="ChEBI" id="CHEBI:57856"/>
        <dbReference type="ChEBI" id="CHEBI:59789"/>
        <dbReference type="ChEBI" id="CHEBI:65314"/>
        <dbReference type="ChEBI" id="CHEBI:74486"/>
        <dbReference type="EC" id="2.1.1.177"/>
    </reaction>
</comment>
<keyword evidence="8" id="KW-1185">Reference proteome</keyword>
<protein>
    <recommendedName>
        <fullName evidence="6">Ribosomal RNA large subunit methyltransferase H</fullName>
        <ecNumber evidence="6">2.1.1.177</ecNumber>
    </recommendedName>
    <alternativeName>
        <fullName evidence="6">23S rRNA (pseudouridine1915-N3)-methyltransferase</fullName>
    </alternativeName>
    <alternativeName>
        <fullName evidence="6">23S rRNA m3Psi1915 methyltransferase</fullName>
    </alternativeName>
    <alternativeName>
        <fullName evidence="6">rRNA (pseudouridine-N3-)-methyltransferase RlmH</fullName>
    </alternativeName>
</protein>
<name>A0ABY0INJ2_9RHOO</name>
<evidence type="ECO:0000256" key="1">
    <source>
        <dbReference type="ARBA" id="ARBA00022552"/>
    </source>
</evidence>
<evidence type="ECO:0000256" key="5">
    <source>
        <dbReference type="ARBA" id="ARBA00038303"/>
    </source>
</evidence>
<evidence type="ECO:0000256" key="3">
    <source>
        <dbReference type="ARBA" id="ARBA00022679"/>
    </source>
</evidence>
<dbReference type="InterPro" id="IPR029026">
    <property type="entry name" value="tRNA_m1G_MTases_N"/>
</dbReference>
<feature type="binding site" evidence="6">
    <location>
        <begin position="126"/>
        <end position="131"/>
    </location>
    <ligand>
        <name>S-adenosyl-L-methionine</name>
        <dbReference type="ChEBI" id="CHEBI:59789"/>
    </ligand>
</feature>
<dbReference type="Gene3D" id="3.40.1280.10">
    <property type="match status" value="1"/>
</dbReference>
<keyword evidence="1 6" id="KW-0698">rRNA processing</keyword>
<keyword evidence="6" id="KW-0963">Cytoplasm</keyword>
<comment type="caution">
    <text evidence="7">The sequence shown here is derived from an EMBL/GenBank/DDBJ whole genome shotgun (WGS) entry which is preliminary data.</text>
</comment>
<comment type="subunit">
    <text evidence="6">Homodimer.</text>
</comment>
<dbReference type="InterPro" id="IPR003742">
    <property type="entry name" value="RlmH-like"/>
</dbReference>
<dbReference type="PANTHER" id="PTHR33603:SF1">
    <property type="entry name" value="RIBOSOMAL RNA LARGE SUBUNIT METHYLTRANSFERASE H"/>
    <property type="match status" value="1"/>
</dbReference>
<dbReference type="CDD" id="cd18081">
    <property type="entry name" value="RlmH-like"/>
    <property type="match status" value="1"/>
</dbReference>
<comment type="similarity">
    <text evidence="5 6">Belongs to the RNA methyltransferase RlmH family.</text>
</comment>
<proteinExistence type="inferred from homology"/>
<keyword evidence="4 6" id="KW-0949">S-adenosyl-L-methionine</keyword>
<dbReference type="NCBIfam" id="NF000986">
    <property type="entry name" value="PRK00103.1-4"/>
    <property type="match status" value="1"/>
</dbReference>
<accession>A0ABY0INJ2</accession>
<reference evidence="7 8" key="1">
    <citation type="submission" date="2019-02" db="EMBL/GenBank/DDBJ databases">
        <title>Genomic Encyclopedia of Type Strains, Phase IV (KMG-IV): sequencing the most valuable type-strain genomes for metagenomic binning, comparative biology and taxonomic classification.</title>
        <authorList>
            <person name="Goeker M."/>
        </authorList>
    </citation>
    <scope>NUCLEOTIDE SEQUENCE [LARGE SCALE GENOMIC DNA]</scope>
    <source>
        <strain evidence="7 8">DSM 21223</strain>
    </source>
</reference>